<dbReference type="SUPFAM" id="SSF69279">
    <property type="entry name" value="Phage tail proteins"/>
    <property type="match status" value="1"/>
</dbReference>
<dbReference type="STRING" id="62101.AB835_11590"/>
<dbReference type="EMBL" id="MDLC01000046">
    <property type="protein sequence ID" value="ODS22936.1"/>
    <property type="molecule type" value="Genomic_DNA"/>
</dbReference>
<dbReference type="Gene3D" id="4.10.220.110">
    <property type="match status" value="1"/>
</dbReference>
<dbReference type="Pfam" id="PF05954">
    <property type="entry name" value="Phage_GPD"/>
    <property type="match status" value="1"/>
</dbReference>
<evidence type="ECO:0000313" key="2">
    <source>
        <dbReference type="Proteomes" id="UP000242502"/>
    </source>
</evidence>
<protein>
    <recommendedName>
        <fullName evidence="3">Gp5/Type VI secretion system Vgr protein OB-fold domain-containing protein</fullName>
    </recommendedName>
</protein>
<gene>
    <name evidence="1" type="ORF">AB835_11590</name>
</gene>
<proteinExistence type="predicted"/>
<name>A0A1D2QMY1_9GAMM</name>
<dbReference type="Gene3D" id="3.55.50.10">
    <property type="entry name" value="Baseplate protein-like domains"/>
    <property type="match status" value="1"/>
</dbReference>
<accession>A0A1D2QMY1</accession>
<sequence>MVNNHPPFNIEPVTDGKHLVAIAIEGDSNTVSISDDYIRVYSVEGQESVSQPFQLTVELRADDTEKSGLLLDSRYLGHWAKIRVAMLEGTALSPRYFRGIITELAVGAPGIYTLTLQSPLHLLTLRNDYHIFSNCDIRQLVTQLLAPELMSPCFALRFDFGPSPTLTRVQDWMQAGESSMDMLHRVMSKAFINYFFIHEENLLTLVFSDKAMTADTVSIPGYDKGPLPLRYTFTSVQPLKSEQYDVFADLRSSIKMMPTKVNTLLTQIDPEWKDNTVATFHNFSVQSDSSSPVGYRHHRNYNYGVSSHEAHDQQTKIQQQIATEEATLTGTVYIPLLSPGYCFQLSNPLLKVKKVAGKGRPEFDGKVYVVTKIQHKISSETGYTGSIESTEVVTGGEESQKTYLTPFSMQGTQQGSVVAKVLDHVKPEGWRYRHKNNFQPEKGQVLFENKVLFSGECSGEMGCLVELATGQQHWVALSPSSQSVPEVNAMVMIGRGSGESEQPELQQILASHGAKVIQPPDRRSASWQANTNWGSSYSTSYGDSISIHFGHNAQTDLDQAIRLVENAYDNVGMVGTDYGSSSYNKGGSWNVSLSGNQSNPDVGVIGASISQGSSFSESHAAHSYNYGSTNLSEGYSETGKSASVSIIGKYTSAPDLASPSFVSGKLPKDMSEYSGKLSNGDSFSRSSVLGRSISCNGIGITAPDVNISSIAPSTHYNSVFTLGISDNHSKTIGATLNDSLMVGLSFSHSLTLAAQISHSITIGVTASFDMRIGGTANVSTTIGPHSSISTQIADSFSLGTNIGNNISIQTNLTNNTSLQTTIGSSSDISTYIGGKNSVNTFIGAQNDVSLNVAPRNSSSVAVGATNEASVSVAARNSTNVSVGATNDTSINVAARNSTTIAVGASNDTSINVAASNSQSIAVASKTDTGINIGASTSMNVHLSDSMLLETSISSSTNIKTSISSVLEMINSLSTEIHLVTQGGP</sequence>
<comment type="caution">
    <text evidence="1">The sequence shown here is derived from an EMBL/GenBank/DDBJ whole genome shotgun (WGS) entry which is preliminary data.</text>
</comment>
<evidence type="ECO:0000313" key="1">
    <source>
        <dbReference type="EMBL" id="ODS22936.1"/>
    </source>
</evidence>
<dbReference type="Proteomes" id="UP000242502">
    <property type="component" value="Unassembled WGS sequence"/>
</dbReference>
<organism evidence="1 2">
    <name type="scientific">Candidatus Endobugula sertula</name>
    <name type="common">Bugula neritina bacterial symbiont</name>
    <dbReference type="NCBI Taxonomy" id="62101"/>
    <lineage>
        <taxon>Bacteria</taxon>
        <taxon>Pseudomonadati</taxon>
        <taxon>Pseudomonadota</taxon>
        <taxon>Gammaproteobacteria</taxon>
        <taxon>Cellvibrionales</taxon>
        <taxon>Cellvibrionaceae</taxon>
        <taxon>Candidatus Endobugula</taxon>
    </lineage>
</organism>
<reference evidence="1 2" key="1">
    <citation type="journal article" date="2016" name="Appl. Environ. Microbiol.">
        <title>Lack of Overt Genome Reduction in the Bryostatin-Producing Bryozoan Symbiont "Candidatus Endobugula sertula".</title>
        <authorList>
            <person name="Miller I.J."/>
            <person name="Vanee N."/>
            <person name="Fong S.S."/>
            <person name="Lim-Fong G.E."/>
            <person name="Kwan J.C."/>
        </authorList>
    </citation>
    <scope>NUCLEOTIDE SEQUENCE [LARGE SCALE GENOMIC DNA]</scope>
    <source>
        <strain evidence="1">AB1-4</strain>
    </source>
</reference>
<evidence type="ECO:0008006" key="3">
    <source>
        <dbReference type="Google" id="ProtNLM"/>
    </source>
</evidence>
<dbReference type="AlphaFoldDB" id="A0A1D2QMY1"/>
<dbReference type="Gene3D" id="2.30.110.50">
    <property type="match status" value="1"/>
</dbReference>